<dbReference type="EC" id="2.6.1.-" evidence="3"/>
<keyword evidence="3" id="KW-0032">Aminotransferase</keyword>
<dbReference type="PANTHER" id="PTHR42885:SF1">
    <property type="entry name" value="THREONINE-PHOSPHATE DECARBOXYLASE"/>
    <property type="match status" value="1"/>
</dbReference>
<evidence type="ECO:0000313" key="5">
    <source>
        <dbReference type="EMBL" id="PAP98577.1"/>
    </source>
</evidence>
<reference evidence="6" key="1">
    <citation type="submission" date="2017-08" db="EMBL/GenBank/DDBJ databases">
        <title>Mesorhizobium wenxinae sp. nov., a novel rhizobial species isolated from root nodules of chickpea (Cicer arietinum L.).</title>
        <authorList>
            <person name="Zhang J."/>
        </authorList>
    </citation>
    <scope>NUCLEOTIDE SEQUENCE [LARGE SCALE GENOMIC DNA]</scope>
    <source>
        <strain evidence="6">USDA 3392</strain>
    </source>
</reference>
<sequence>MGMVQSLAIVVTDPRQMISTWNDRFSVALGFVSGTSVLRRLLSQLALAGVQKTIVLALKSMGDVGSDFGGDLNGMELCFRVLPTPNAGRLVDAATAEEIADADGDVLVFTENLVIDFSLIERLLRSSDHNAVVVDKSHAKRSLRILADKEMRVKATLPKCSVTQKNASEDLAPVGLYKFEPALLRSIARNRQHRLNDDLEFFEVALGIHARQIHVMHAEPQRVMTVNDAVDLEAANFAFSSDTDQFATVERLHGGYWRYPVREHILLCNCHFPPAALFDRLSERLPELLHLYPSGHREIASRVAAMADLPAEYLAIGNGTSELIKALYGHLKPRVVIPTPTFVEYQNALAPNKVISFKLPADNFDLDVDEFGRFAKAREASVAVVVNPNNPTGRLVSVEDLRRLASSLATAKCRLVIDESFIEFSDAGKENSLEGFLSEYPNTIILKSLGKIFGLGGARLGYLASADNQLVHEVRRHLPLWNINGIAEYLLWLLPEFRDEWKASLRHTRAGIASFSRMLSAIPGFKVLPSQANYLFCRIPDAWTGAKHAAEVLATQHGVLVRHCGYQSMRDGDRYLRLTARTDEDNSYLVSALRQINDEFGSRQAASS</sequence>
<dbReference type="InterPro" id="IPR015422">
    <property type="entry name" value="PyrdxlP-dep_Trfase_small"/>
</dbReference>
<dbReference type="CDD" id="cd00609">
    <property type="entry name" value="AAT_like"/>
    <property type="match status" value="1"/>
</dbReference>
<dbReference type="EMBL" id="NPKI01000044">
    <property type="protein sequence ID" value="PAP98577.1"/>
    <property type="molecule type" value="Genomic_DNA"/>
</dbReference>
<dbReference type="InterPro" id="IPR029044">
    <property type="entry name" value="Nucleotide-diphossugar_trans"/>
</dbReference>
<dbReference type="SUPFAM" id="SSF53448">
    <property type="entry name" value="Nucleotide-diphospho-sugar transferases"/>
    <property type="match status" value="1"/>
</dbReference>
<comment type="caution">
    <text evidence="5">The sequence shown here is derived from an EMBL/GenBank/DDBJ whole genome shotgun (WGS) entry which is preliminary data.</text>
</comment>
<proteinExistence type="inferred from homology"/>
<accession>A0AB36R1N8</accession>
<comment type="similarity">
    <text evidence="3">Belongs to the class-I pyridoxal-phosphate-dependent aminotransferase family.</text>
</comment>
<dbReference type="GO" id="GO:0008483">
    <property type="term" value="F:transaminase activity"/>
    <property type="evidence" value="ECO:0007669"/>
    <property type="project" value="UniProtKB-KW"/>
</dbReference>
<keyword evidence="2" id="KW-0663">Pyridoxal phosphate</keyword>
<evidence type="ECO:0000256" key="2">
    <source>
        <dbReference type="ARBA" id="ARBA00022898"/>
    </source>
</evidence>
<dbReference type="InterPro" id="IPR004838">
    <property type="entry name" value="NHTrfase_class1_PyrdxlP-BS"/>
</dbReference>
<keyword evidence="6" id="KW-1185">Reference proteome</keyword>
<dbReference type="Gene3D" id="3.90.1150.10">
    <property type="entry name" value="Aspartate Aminotransferase, domain 1"/>
    <property type="match status" value="1"/>
</dbReference>
<dbReference type="InterPro" id="IPR015421">
    <property type="entry name" value="PyrdxlP-dep_Trfase_major"/>
</dbReference>
<dbReference type="Gene3D" id="3.90.550.10">
    <property type="entry name" value="Spore Coat Polysaccharide Biosynthesis Protein SpsA, Chain A"/>
    <property type="match status" value="1"/>
</dbReference>
<comment type="cofactor">
    <cofactor evidence="1 3">
        <name>pyridoxal 5'-phosphate</name>
        <dbReference type="ChEBI" id="CHEBI:597326"/>
    </cofactor>
</comment>
<dbReference type="Gene3D" id="3.40.640.10">
    <property type="entry name" value="Type I PLP-dependent aspartate aminotransferase-like (Major domain)"/>
    <property type="match status" value="1"/>
</dbReference>
<gene>
    <name evidence="5" type="ORF">CIT25_30145</name>
</gene>
<evidence type="ECO:0000259" key="4">
    <source>
        <dbReference type="Pfam" id="PF00155"/>
    </source>
</evidence>
<keyword evidence="3" id="KW-0808">Transferase</keyword>
<dbReference type="InterPro" id="IPR015424">
    <property type="entry name" value="PyrdxlP-dep_Trfase"/>
</dbReference>
<dbReference type="Pfam" id="PF00155">
    <property type="entry name" value="Aminotran_1_2"/>
    <property type="match status" value="1"/>
</dbReference>
<dbReference type="SUPFAM" id="SSF53383">
    <property type="entry name" value="PLP-dependent transferases"/>
    <property type="match status" value="1"/>
</dbReference>
<dbReference type="AlphaFoldDB" id="A0AB36R1N8"/>
<dbReference type="PANTHER" id="PTHR42885">
    <property type="entry name" value="HISTIDINOL-PHOSPHATE AMINOTRANSFERASE-RELATED"/>
    <property type="match status" value="1"/>
</dbReference>
<name>A0AB36R1N8_9HYPH</name>
<dbReference type="InterPro" id="IPR004839">
    <property type="entry name" value="Aminotransferase_I/II_large"/>
</dbReference>
<dbReference type="Proteomes" id="UP000216215">
    <property type="component" value="Unassembled WGS sequence"/>
</dbReference>
<protein>
    <recommendedName>
        <fullName evidence="3">Aminotransferase</fullName>
        <ecNumber evidence="3">2.6.1.-</ecNumber>
    </recommendedName>
</protein>
<feature type="domain" description="Aminotransferase class I/classII large" evidence="4">
    <location>
        <begin position="294"/>
        <end position="593"/>
    </location>
</feature>
<evidence type="ECO:0000256" key="1">
    <source>
        <dbReference type="ARBA" id="ARBA00001933"/>
    </source>
</evidence>
<organism evidence="5 6">
    <name type="scientific">Mesorhizobium mediterraneum</name>
    <dbReference type="NCBI Taxonomy" id="43617"/>
    <lineage>
        <taxon>Bacteria</taxon>
        <taxon>Pseudomonadati</taxon>
        <taxon>Pseudomonadota</taxon>
        <taxon>Alphaproteobacteria</taxon>
        <taxon>Hyphomicrobiales</taxon>
        <taxon>Phyllobacteriaceae</taxon>
        <taxon>Mesorhizobium</taxon>
    </lineage>
</organism>
<evidence type="ECO:0000313" key="6">
    <source>
        <dbReference type="Proteomes" id="UP000216215"/>
    </source>
</evidence>
<evidence type="ECO:0000256" key="3">
    <source>
        <dbReference type="RuleBase" id="RU000481"/>
    </source>
</evidence>
<dbReference type="GO" id="GO:0030170">
    <property type="term" value="F:pyridoxal phosphate binding"/>
    <property type="evidence" value="ECO:0007669"/>
    <property type="project" value="InterPro"/>
</dbReference>
<dbReference type="PROSITE" id="PS00105">
    <property type="entry name" value="AA_TRANSFER_CLASS_1"/>
    <property type="match status" value="1"/>
</dbReference>